<evidence type="ECO:0008006" key="6">
    <source>
        <dbReference type="Google" id="ProtNLM"/>
    </source>
</evidence>
<feature type="chain" id="PRO_5046893956" description="Intimal thickness related receptor IRP domain-containing protein" evidence="3">
    <location>
        <begin position="18"/>
        <end position="461"/>
    </location>
</feature>
<keyword evidence="2" id="KW-0812">Transmembrane</keyword>
<evidence type="ECO:0000313" key="4">
    <source>
        <dbReference type="EMBL" id="KAK8886681.1"/>
    </source>
</evidence>
<proteinExistence type="predicted"/>
<keyword evidence="5" id="KW-1185">Reference proteome</keyword>
<sequence length="461" mass="53969">MIVIWLLILYRYTGVVTQYGKYHLFPPFSASKDNSVSCETSIREISDSSNHSNLRLPNGFGIILAFNVYPSVFNVEKMIDAQTMNNHQNFSLKYNYTDFSQTPNYPVVVNTHNRTSKYKISITCYHGNSGMDLRDRLREYYLPCYFILFIPMFIAAFRQTYRKNLRIICIIVCIFYFLSVFFRYLTLIVSMISYDASKNYVNSNDFIITADVISSITRVFCWTILLTNCCHPVFIDPDFQFKNVLFSVFILNILFEIVDSLLFVDVFPFLEEETINKKYFSWISTSFKNIKIVFWSMFAVFPIQLIFVFIKALSFLPKTRSKFTRRSVKVTMWLIIVTSYVLYISGRLGVYFAMINGGFTALTNLIVDTTDFFFPSLTMGVIYHFEKSRKIYSETLKKRREKRNQQKGNQPCPKDDNDKHSKKRPLVDPNPLNESFNYNQMNEPLLLNSYTNSMEANTNLA</sequence>
<feature type="transmembrane region" description="Helical" evidence="2">
    <location>
        <begin position="206"/>
        <end position="225"/>
    </location>
</feature>
<evidence type="ECO:0000256" key="2">
    <source>
        <dbReference type="SAM" id="Phobius"/>
    </source>
</evidence>
<evidence type="ECO:0000256" key="1">
    <source>
        <dbReference type="SAM" id="MobiDB-lite"/>
    </source>
</evidence>
<organism evidence="4 5">
    <name type="scientific">Tritrichomonas musculus</name>
    <dbReference type="NCBI Taxonomy" id="1915356"/>
    <lineage>
        <taxon>Eukaryota</taxon>
        <taxon>Metamonada</taxon>
        <taxon>Parabasalia</taxon>
        <taxon>Tritrichomonadida</taxon>
        <taxon>Tritrichomonadidae</taxon>
        <taxon>Tritrichomonas</taxon>
    </lineage>
</organism>
<evidence type="ECO:0000313" key="5">
    <source>
        <dbReference type="Proteomes" id="UP001470230"/>
    </source>
</evidence>
<feature type="transmembrane region" description="Helical" evidence="2">
    <location>
        <begin position="290"/>
        <end position="310"/>
    </location>
</feature>
<feature type="signal peptide" evidence="3">
    <location>
        <begin position="1"/>
        <end position="17"/>
    </location>
</feature>
<feature type="region of interest" description="Disordered" evidence="1">
    <location>
        <begin position="398"/>
        <end position="438"/>
    </location>
</feature>
<feature type="transmembrane region" description="Helical" evidence="2">
    <location>
        <begin position="140"/>
        <end position="157"/>
    </location>
</feature>
<feature type="transmembrane region" description="Helical" evidence="2">
    <location>
        <begin position="245"/>
        <end position="270"/>
    </location>
</feature>
<feature type="transmembrane region" description="Helical" evidence="2">
    <location>
        <begin position="330"/>
        <end position="353"/>
    </location>
</feature>
<keyword evidence="2" id="KW-0472">Membrane</keyword>
<protein>
    <recommendedName>
        <fullName evidence="6">Intimal thickness related receptor IRP domain-containing protein</fullName>
    </recommendedName>
</protein>
<keyword evidence="2" id="KW-1133">Transmembrane helix</keyword>
<reference evidence="4 5" key="1">
    <citation type="submission" date="2024-04" db="EMBL/GenBank/DDBJ databases">
        <title>Tritrichomonas musculus Genome.</title>
        <authorList>
            <person name="Alves-Ferreira E."/>
            <person name="Grigg M."/>
            <person name="Lorenzi H."/>
            <person name="Galac M."/>
        </authorList>
    </citation>
    <scope>NUCLEOTIDE SEQUENCE [LARGE SCALE GENOMIC DNA]</scope>
    <source>
        <strain evidence="4 5">EAF2021</strain>
    </source>
</reference>
<dbReference type="Proteomes" id="UP001470230">
    <property type="component" value="Unassembled WGS sequence"/>
</dbReference>
<keyword evidence="3" id="KW-0732">Signal</keyword>
<gene>
    <name evidence="4" type="ORF">M9Y10_042148</name>
</gene>
<evidence type="ECO:0000256" key="3">
    <source>
        <dbReference type="SAM" id="SignalP"/>
    </source>
</evidence>
<feature type="transmembrane region" description="Helical" evidence="2">
    <location>
        <begin position="169"/>
        <end position="194"/>
    </location>
</feature>
<accession>A0ABR2K6Z6</accession>
<comment type="caution">
    <text evidence="4">The sequence shown here is derived from an EMBL/GenBank/DDBJ whole genome shotgun (WGS) entry which is preliminary data.</text>
</comment>
<name>A0ABR2K6Z6_9EUKA</name>
<dbReference type="EMBL" id="JAPFFF010000007">
    <property type="protein sequence ID" value="KAK8886681.1"/>
    <property type="molecule type" value="Genomic_DNA"/>
</dbReference>